<accession>A0AAV0XDX9</accession>
<evidence type="ECO:0000313" key="2">
    <source>
        <dbReference type="Proteomes" id="UP001160148"/>
    </source>
</evidence>
<dbReference type="Proteomes" id="UP001160148">
    <property type="component" value="Unassembled WGS sequence"/>
</dbReference>
<name>A0AAV0XDX9_9HEMI</name>
<dbReference type="EMBL" id="CARXXK010000004">
    <property type="protein sequence ID" value="CAI6365772.1"/>
    <property type="molecule type" value="Genomic_DNA"/>
</dbReference>
<protein>
    <submittedName>
        <fullName evidence="1">Uncharacterized protein</fullName>
    </submittedName>
</protein>
<comment type="caution">
    <text evidence="1">The sequence shown here is derived from an EMBL/GenBank/DDBJ whole genome shotgun (WGS) entry which is preliminary data.</text>
</comment>
<sequence length="81" mass="8686">MINIEVIAPTMEIQTPSDTVVHTELKILAEPNVAMLVSSRLCGPAGYDQQDTDTVVITANTVKPIDAVHFGAVLKKKKLGV</sequence>
<proteinExistence type="predicted"/>
<organism evidence="1 2">
    <name type="scientific">Macrosiphum euphorbiae</name>
    <name type="common">potato aphid</name>
    <dbReference type="NCBI Taxonomy" id="13131"/>
    <lineage>
        <taxon>Eukaryota</taxon>
        <taxon>Metazoa</taxon>
        <taxon>Ecdysozoa</taxon>
        <taxon>Arthropoda</taxon>
        <taxon>Hexapoda</taxon>
        <taxon>Insecta</taxon>
        <taxon>Pterygota</taxon>
        <taxon>Neoptera</taxon>
        <taxon>Paraneoptera</taxon>
        <taxon>Hemiptera</taxon>
        <taxon>Sternorrhyncha</taxon>
        <taxon>Aphidomorpha</taxon>
        <taxon>Aphidoidea</taxon>
        <taxon>Aphididae</taxon>
        <taxon>Macrosiphini</taxon>
        <taxon>Macrosiphum</taxon>
    </lineage>
</organism>
<evidence type="ECO:0000313" key="1">
    <source>
        <dbReference type="EMBL" id="CAI6365772.1"/>
    </source>
</evidence>
<keyword evidence="2" id="KW-1185">Reference proteome</keyword>
<gene>
    <name evidence="1" type="ORF">MEUPH1_LOCUS20446</name>
</gene>
<dbReference type="AlphaFoldDB" id="A0AAV0XDX9"/>
<reference evidence="1 2" key="1">
    <citation type="submission" date="2023-01" db="EMBL/GenBank/DDBJ databases">
        <authorList>
            <person name="Whitehead M."/>
        </authorList>
    </citation>
    <scope>NUCLEOTIDE SEQUENCE [LARGE SCALE GENOMIC DNA]</scope>
</reference>